<evidence type="ECO:0000256" key="1">
    <source>
        <dbReference type="SAM" id="MobiDB-lite"/>
    </source>
</evidence>
<protein>
    <submittedName>
        <fullName evidence="2">Uncharacterized protein</fullName>
    </submittedName>
</protein>
<feature type="compositionally biased region" description="Basic and acidic residues" evidence="1">
    <location>
        <begin position="14"/>
        <end position="39"/>
    </location>
</feature>
<feature type="region of interest" description="Disordered" evidence="1">
    <location>
        <begin position="1"/>
        <end position="75"/>
    </location>
</feature>
<accession>A0A0F9PKG1</accession>
<feature type="region of interest" description="Disordered" evidence="1">
    <location>
        <begin position="319"/>
        <end position="358"/>
    </location>
</feature>
<reference evidence="2" key="1">
    <citation type="journal article" date="2015" name="Nature">
        <title>Complex archaea that bridge the gap between prokaryotes and eukaryotes.</title>
        <authorList>
            <person name="Spang A."/>
            <person name="Saw J.H."/>
            <person name="Jorgensen S.L."/>
            <person name="Zaremba-Niedzwiedzka K."/>
            <person name="Martijn J."/>
            <person name="Lind A.E."/>
            <person name="van Eijk R."/>
            <person name="Schleper C."/>
            <person name="Guy L."/>
            <person name="Ettema T.J."/>
        </authorList>
    </citation>
    <scope>NUCLEOTIDE SEQUENCE</scope>
</reference>
<comment type="caution">
    <text evidence="2">The sequence shown here is derived from an EMBL/GenBank/DDBJ whole genome shotgun (WGS) entry which is preliminary data.</text>
</comment>
<gene>
    <name evidence="2" type="ORF">LCGC14_0831430</name>
</gene>
<evidence type="ECO:0000313" key="2">
    <source>
        <dbReference type="EMBL" id="KKN30684.1"/>
    </source>
</evidence>
<proteinExistence type="predicted"/>
<feature type="compositionally biased region" description="Basic and acidic residues" evidence="1">
    <location>
        <begin position="52"/>
        <end position="68"/>
    </location>
</feature>
<dbReference type="EMBL" id="LAZR01002388">
    <property type="protein sequence ID" value="KKN30684.1"/>
    <property type="molecule type" value="Genomic_DNA"/>
</dbReference>
<name>A0A0F9PKG1_9ZZZZ</name>
<dbReference type="AlphaFoldDB" id="A0A0F9PKG1"/>
<organism evidence="2">
    <name type="scientific">marine sediment metagenome</name>
    <dbReference type="NCBI Taxonomy" id="412755"/>
    <lineage>
        <taxon>unclassified sequences</taxon>
        <taxon>metagenomes</taxon>
        <taxon>ecological metagenomes</taxon>
    </lineage>
</organism>
<sequence length="379" mass="42129">MGIEGTEKVPVVEPKVEDKPSNPKDAMERFLKVRSDKAAAAKLQDPPLTDDTTGKKADLEPKVEKDPPPVKNPWEGLRIVDAKGNPAKLPISVDGEKIDLDDINKIATSAQFGYHHDKRGKDLTLQEDTLKKRIQEFETESSNFKAGMPFLSKLKTALERGELIMAGDGTLTKPSGEKIDPDHIPISEEDEEHADTQYLDLAKRHNKMIDANKELVKTTDALKKLWIAQLYKDKKTEIDSTIDTLKPKYPHSSEKEIVELLAEINDQNMPKYTIEEAMAISQKSIKGRLDKYVETDPQFMEKTEAQKKKIIQEYLDKVEEKNKPPVSGPQGTGAAGAAFGKKDGDKKSMGPEDHKAAAKKSFEGAAAYLNQKLADGRKA</sequence>
<feature type="compositionally biased region" description="Basic and acidic residues" evidence="1">
    <location>
        <begin position="340"/>
        <end position="358"/>
    </location>
</feature>